<accession>A0A0G4ETI4</accession>
<evidence type="ECO:0000313" key="5">
    <source>
        <dbReference type="Proteomes" id="UP000041254"/>
    </source>
</evidence>
<dbReference type="Proteomes" id="UP000041254">
    <property type="component" value="Unassembled WGS sequence"/>
</dbReference>
<evidence type="ECO:0000313" key="4">
    <source>
        <dbReference type="EMBL" id="CEM01552.1"/>
    </source>
</evidence>
<dbReference type="InParanoid" id="A0A0G4ETI4"/>
<dbReference type="Gene3D" id="1.25.40.20">
    <property type="entry name" value="Ankyrin repeat-containing domain"/>
    <property type="match status" value="1"/>
</dbReference>
<dbReference type="PhylomeDB" id="A0A0G4ETI4"/>
<protein>
    <submittedName>
        <fullName evidence="4">Uncharacterized protein</fullName>
    </submittedName>
</protein>
<reference evidence="4 5" key="1">
    <citation type="submission" date="2014-11" db="EMBL/GenBank/DDBJ databases">
        <authorList>
            <person name="Zhu J."/>
            <person name="Qi W."/>
            <person name="Song R."/>
        </authorList>
    </citation>
    <scope>NUCLEOTIDE SEQUENCE [LARGE SCALE GENOMIC DNA]</scope>
</reference>
<dbReference type="InterPro" id="IPR036770">
    <property type="entry name" value="Ankyrin_rpt-contain_sf"/>
</dbReference>
<name>A0A0G4ETI4_VITBC</name>
<keyword evidence="5" id="KW-1185">Reference proteome</keyword>
<dbReference type="SUPFAM" id="SSF48403">
    <property type="entry name" value="Ankyrin repeat"/>
    <property type="match status" value="1"/>
</dbReference>
<feature type="compositionally biased region" description="Acidic residues" evidence="3">
    <location>
        <begin position="10"/>
        <end position="22"/>
    </location>
</feature>
<dbReference type="PANTHER" id="PTHR24189">
    <property type="entry name" value="MYOTROPHIN"/>
    <property type="match status" value="1"/>
</dbReference>
<gene>
    <name evidence="4" type="ORF">Vbra_13182</name>
</gene>
<keyword evidence="2" id="KW-0040">ANK repeat</keyword>
<dbReference type="InterPro" id="IPR050745">
    <property type="entry name" value="Multifunctional_regulatory"/>
</dbReference>
<feature type="region of interest" description="Disordered" evidence="3">
    <location>
        <begin position="1"/>
        <end position="78"/>
    </location>
</feature>
<dbReference type="VEuPathDB" id="CryptoDB:Vbra_13182"/>
<dbReference type="PANTHER" id="PTHR24189:SF50">
    <property type="entry name" value="ANKYRIN REPEAT AND SOCS BOX PROTEIN 2"/>
    <property type="match status" value="1"/>
</dbReference>
<proteinExistence type="predicted"/>
<evidence type="ECO:0000256" key="3">
    <source>
        <dbReference type="SAM" id="MobiDB-lite"/>
    </source>
</evidence>
<organism evidence="4 5">
    <name type="scientific">Vitrella brassicaformis (strain CCMP3155)</name>
    <dbReference type="NCBI Taxonomy" id="1169540"/>
    <lineage>
        <taxon>Eukaryota</taxon>
        <taxon>Sar</taxon>
        <taxon>Alveolata</taxon>
        <taxon>Colpodellida</taxon>
        <taxon>Vitrellaceae</taxon>
        <taxon>Vitrella</taxon>
    </lineage>
</organism>
<feature type="compositionally biased region" description="Basic and acidic residues" evidence="3">
    <location>
        <begin position="31"/>
        <end position="45"/>
    </location>
</feature>
<dbReference type="EMBL" id="CDMY01000305">
    <property type="protein sequence ID" value="CEM01552.1"/>
    <property type="molecule type" value="Genomic_DNA"/>
</dbReference>
<sequence length="619" mass="67052">MAPGGPADGGDGDEDGVAEEEQRDGSAQPDEPDRNGVDSGRDVSRVGRGLVGQQRSGENRSRQNRAAGPPLSRGWKSHGDGVVVSFPRGTSDASSRLSLAIIIERTILDVQQVTQLIQQQGADPNVMPRVRVAGTTGGYFAFPLLSLCSDNLTDNRVTSIWAPDGVDVDTMTPVALSTWRTRALQLSVMRTLIESGADINAGRNASLPIRVAVASCNRAAFNLLMGQPGLQLRGRYLLHLPLTLPTDQPTEAHEAILLSFHRQLIQRDGTLATERDPDGKNPVHWVACRPPVWSQQFIESYIDLLVTNGADVRAVDNLGLSPLHFTACNGSHCVAASLCHRLAATGINRWLPYFPTCTPLAVAAGRLDEATQQLHEGNTGQAERDRATRRIPHLRTTIRVLLQAGADIALMPTAIGEDRRGRQLMLPEYATVLNNLPDDVMAAINAALAPQRSLAALLAPRLAVGPQEAPIFAWRIASYLFDMEAATQTISEAIGVRHSAMARRVRAAVEHFVRSAVYEASSNREVVGGMADVGGEMVRVPLQCFAIRGQQGGQHLLLGVREVAHRARLDEAAQHGVAGLVKGFNEHLDNDECQFQWQQLGCVERGRDGRATFRPLQLT</sequence>
<evidence type="ECO:0000256" key="2">
    <source>
        <dbReference type="ARBA" id="ARBA00023043"/>
    </source>
</evidence>
<keyword evidence="1" id="KW-0677">Repeat</keyword>
<dbReference type="AlphaFoldDB" id="A0A0G4ETI4"/>
<evidence type="ECO:0000256" key="1">
    <source>
        <dbReference type="ARBA" id="ARBA00022737"/>
    </source>
</evidence>